<gene>
    <name evidence="2" type="ORF">CHBEV_012</name>
    <name evidence="3" type="ORF">CHBEV_323</name>
</gene>
<dbReference type="GeneID" id="15613313"/>
<dbReference type="Proteomes" id="UP000792220">
    <property type="component" value="Genome"/>
</dbReference>
<organism evidence="3 4">
    <name type="scientific">Choristoneura biennis entomopoxvirus</name>
    <name type="common">CbEPV</name>
    <dbReference type="NCBI Taxonomy" id="10288"/>
    <lineage>
        <taxon>Viruses</taxon>
        <taxon>Varidnaviria</taxon>
        <taxon>Bamfordvirae</taxon>
        <taxon>Nucleocytoviricota</taxon>
        <taxon>Pokkesviricetes</taxon>
        <taxon>Chitovirales</taxon>
        <taxon>Poxviridae</taxon>
        <taxon>Entomopoxvirinae</taxon>
        <taxon>Betaentomopoxvirus</taxon>
        <taxon>Betaentomopoxvirus cbiennis</taxon>
    </lineage>
</organism>
<sequence length="108" mass="13181">MCNSSTYEEEIVVEKQTDEQTDEQTNEQTNDINYLFTNLRDIENNLEILNKNINDVECEHYRLLKQIYNAREIYDNISENMTIDHYDYFIRLLIEYSDKIFLLYFNTE</sequence>
<proteinExistence type="predicted"/>
<organismHost>
    <name type="scientific">Choristoneura fumiferana</name>
    <name type="common">Spruce budworm moth</name>
    <name type="synonym">Archips fumiferana</name>
    <dbReference type="NCBI Taxonomy" id="7141"/>
</organismHost>
<keyword evidence="4" id="KW-1185">Reference proteome</keyword>
<dbReference type="KEGG" id="vg:15613313"/>
<evidence type="ECO:0000313" key="4">
    <source>
        <dbReference type="Proteomes" id="UP000792220"/>
    </source>
</evidence>
<dbReference type="GeneID" id="15613002"/>
<accession>A0A916P1A1</accession>
<evidence type="ECO:0000313" key="2">
    <source>
        <dbReference type="EMBL" id="CCU55580.1"/>
    </source>
</evidence>
<name>A0A916P1A1_CBEPV</name>
<dbReference type="EMBL" id="HF679132">
    <property type="protein sequence ID" value="CCU55580.1"/>
    <property type="molecule type" value="Genomic_DNA"/>
</dbReference>
<dbReference type="RefSeq" id="YP_008004393.1">
    <property type="nucleotide sequence ID" value="NC_021248.1"/>
</dbReference>
<dbReference type="EMBL" id="HF679132">
    <property type="protein sequence ID" value="CCU55891.1"/>
    <property type="molecule type" value="Genomic_DNA"/>
</dbReference>
<evidence type="ECO:0000313" key="3">
    <source>
        <dbReference type="EMBL" id="CCU55891.1"/>
    </source>
</evidence>
<reference evidence="3" key="1">
    <citation type="journal article" date="2013" name="J. Virol.">
        <title>New Insights into the Evolution of Entomopoxvirinae from the Complete Genome Sequences of Four Entomopoxviruses Infecting Adoxophyes honmai, Choristoneura biennis, Choristoneura rosaceana, and Mythimna separata.</title>
        <authorList>
            <person name="Theze J."/>
            <person name="Takatsuka J."/>
            <person name="Li Z."/>
            <person name="Gallais J."/>
            <person name="Doucet D."/>
            <person name="Arif B."/>
            <person name="Nakai M."/>
            <person name="Herniou E.A."/>
        </authorList>
    </citation>
    <scope>NUCLEOTIDE SEQUENCE</scope>
</reference>
<feature type="region of interest" description="Disordered" evidence="1">
    <location>
        <begin position="1"/>
        <end position="29"/>
    </location>
</feature>
<evidence type="ECO:0000256" key="1">
    <source>
        <dbReference type="SAM" id="MobiDB-lite"/>
    </source>
</evidence>
<dbReference type="RefSeq" id="YP_008004082.1">
    <property type="nucleotide sequence ID" value="NC_021248.1"/>
</dbReference>
<dbReference type="KEGG" id="vg:15613002"/>
<protein>
    <submittedName>
        <fullName evidence="3">Uncharacterized protein</fullName>
    </submittedName>
</protein>